<gene>
    <name evidence="4" type="ORF">DES49_2238</name>
</gene>
<dbReference type="InterPro" id="IPR000644">
    <property type="entry name" value="CBS_dom"/>
</dbReference>
<dbReference type="AlphaFoldDB" id="A0A4R7JMN3"/>
<keyword evidence="1" id="KW-0677">Repeat</keyword>
<evidence type="ECO:0000256" key="2">
    <source>
        <dbReference type="PROSITE-ProRule" id="PRU00703"/>
    </source>
</evidence>
<dbReference type="CDD" id="cd04629">
    <property type="entry name" value="CBS_pair_bac"/>
    <property type="match status" value="1"/>
</dbReference>
<organism evidence="4 5">
    <name type="scientific">Halospina denitrificans</name>
    <dbReference type="NCBI Taxonomy" id="332522"/>
    <lineage>
        <taxon>Bacteria</taxon>
        <taxon>Pseudomonadati</taxon>
        <taxon>Pseudomonadota</taxon>
        <taxon>Gammaproteobacteria</taxon>
        <taxon>Halospina</taxon>
    </lineage>
</organism>
<dbReference type="RefSeq" id="WP_133736495.1">
    <property type="nucleotide sequence ID" value="NZ_SOAX01000005.1"/>
</dbReference>
<evidence type="ECO:0000256" key="1">
    <source>
        <dbReference type="ARBA" id="ARBA00022737"/>
    </source>
</evidence>
<sequence>MMKPKILVRDYMRSLSLYFSPSSSVENVAATLVKHRELGAPVLDEHKRLIGFVTEQDCMKEMLNDSYYAQEHQLVSDIMSRRTVSVGPEEDITHLAEEMAGPKPKIYPVCEDGRVIGIITRGDVLRALTQIRNQGHGHT</sequence>
<keyword evidence="5" id="KW-1185">Reference proteome</keyword>
<dbReference type="PROSITE" id="PS51371">
    <property type="entry name" value="CBS"/>
    <property type="match status" value="2"/>
</dbReference>
<dbReference type="PANTHER" id="PTHR48108">
    <property type="entry name" value="CBS DOMAIN-CONTAINING PROTEIN CBSX2, CHLOROPLASTIC"/>
    <property type="match status" value="1"/>
</dbReference>
<comment type="caution">
    <text evidence="4">The sequence shown here is derived from an EMBL/GenBank/DDBJ whole genome shotgun (WGS) entry which is preliminary data.</text>
</comment>
<dbReference type="EMBL" id="SOAX01000005">
    <property type="protein sequence ID" value="TDT39320.1"/>
    <property type="molecule type" value="Genomic_DNA"/>
</dbReference>
<accession>A0A4R7JMN3</accession>
<keyword evidence="2" id="KW-0129">CBS domain</keyword>
<dbReference type="Pfam" id="PF00571">
    <property type="entry name" value="CBS"/>
    <property type="match status" value="2"/>
</dbReference>
<dbReference type="OrthoDB" id="9790355at2"/>
<reference evidence="4 5" key="1">
    <citation type="submission" date="2019-03" db="EMBL/GenBank/DDBJ databases">
        <title>Genomic Encyclopedia of Type Strains, Phase IV (KMG-IV): sequencing the most valuable type-strain genomes for metagenomic binning, comparative biology and taxonomic classification.</title>
        <authorList>
            <person name="Goeker M."/>
        </authorList>
    </citation>
    <scope>NUCLEOTIDE SEQUENCE [LARGE SCALE GENOMIC DNA]</scope>
    <source>
        <strain evidence="4 5">DSM 15505</strain>
    </source>
</reference>
<dbReference type="Gene3D" id="3.10.580.10">
    <property type="entry name" value="CBS-domain"/>
    <property type="match status" value="1"/>
</dbReference>
<dbReference type="InterPro" id="IPR044729">
    <property type="entry name" value="CBS_bac"/>
</dbReference>
<dbReference type="PANTHER" id="PTHR48108:SF26">
    <property type="entry name" value="CBS DOMAIN-CONTAINING PROTEIN DDB_G0289609"/>
    <property type="match status" value="1"/>
</dbReference>
<proteinExistence type="predicted"/>
<dbReference type="Proteomes" id="UP000295830">
    <property type="component" value="Unassembled WGS sequence"/>
</dbReference>
<evidence type="ECO:0000313" key="4">
    <source>
        <dbReference type="EMBL" id="TDT39320.1"/>
    </source>
</evidence>
<dbReference type="SUPFAM" id="SSF54631">
    <property type="entry name" value="CBS-domain pair"/>
    <property type="match status" value="1"/>
</dbReference>
<evidence type="ECO:0000313" key="5">
    <source>
        <dbReference type="Proteomes" id="UP000295830"/>
    </source>
</evidence>
<dbReference type="InterPro" id="IPR051462">
    <property type="entry name" value="CBS_domain-containing"/>
</dbReference>
<evidence type="ECO:0000259" key="3">
    <source>
        <dbReference type="PROSITE" id="PS51371"/>
    </source>
</evidence>
<dbReference type="SMART" id="SM00116">
    <property type="entry name" value="CBS"/>
    <property type="match status" value="2"/>
</dbReference>
<feature type="domain" description="CBS" evidence="3">
    <location>
        <begin position="12"/>
        <end position="74"/>
    </location>
</feature>
<feature type="domain" description="CBS" evidence="3">
    <location>
        <begin position="79"/>
        <end position="134"/>
    </location>
</feature>
<dbReference type="InterPro" id="IPR046342">
    <property type="entry name" value="CBS_dom_sf"/>
</dbReference>
<name>A0A4R7JMN3_9GAMM</name>
<protein>
    <submittedName>
        <fullName evidence="4">CBS domain protein</fullName>
    </submittedName>
</protein>